<dbReference type="InterPro" id="IPR013766">
    <property type="entry name" value="Thioredoxin_domain"/>
</dbReference>
<name>A0A089QKB5_9LACO</name>
<evidence type="ECO:0000259" key="5">
    <source>
        <dbReference type="PROSITE" id="PS51352"/>
    </source>
</evidence>
<keyword evidence="3" id="KW-1015">Disulfide bond</keyword>
<organism evidence="6 9">
    <name type="scientific">Ligilactobacillus salivarius</name>
    <dbReference type="NCBI Taxonomy" id="1624"/>
    <lineage>
        <taxon>Bacteria</taxon>
        <taxon>Bacillati</taxon>
        <taxon>Bacillota</taxon>
        <taxon>Bacilli</taxon>
        <taxon>Lactobacillales</taxon>
        <taxon>Lactobacillaceae</taxon>
        <taxon>Ligilactobacillus</taxon>
    </lineage>
</organism>
<dbReference type="InterPro" id="IPR000866">
    <property type="entry name" value="AhpC/TSA"/>
</dbReference>
<dbReference type="Pfam" id="PF00578">
    <property type="entry name" value="AhpC-TSA"/>
    <property type="match status" value="1"/>
</dbReference>
<dbReference type="EMBL" id="CP007646">
    <property type="protein sequence ID" value="AIR11366.1"/>
    <property type="molecule type" value="Genomic_DNA"/>
</dbReference>
<evidence type="ECO:0000256" key="3">
    <source>
        <dbReference type="ARBA" id="ARBA00023157"/>
    </source>
</evidence>
<dbReference type="RefSeq" id="WP_044005523.1">
    <property type="nucleotide sequence ID" value="NZ_CP007646.1"/>
</dbReference>
<keyword evidence="2" id="KW-0049">Antioxidant</keyword>
<dbReference type="InterPro" id="IPR002065">
    <property type="entry name" value="TPX"/>
</dbReference>
<evidence type="ECO:0000313" key="9">
    <source>
        <dbReference type="Proteomes" id="UP000029488"/>
    </source>
</evidence>
<dbReference type="EC" id="1.11.1.15" evidence="6"/>
<evidence type="ECO:0000256" key="1">
    <source>
        <dbReference type="ARBA" id="ARBA00022559"/>
    </source>
</evidence>
<evidence type="ECO:0000256" key="2">
    <source>
        <dbReference type="ARBA" id="ARBA00022862"/>
    </source>
</evidence>
<dbReference type="InterPro" id="IPR050455">
    <property type="entry name" value="Tpx_Peroxidase_subfamily"/>
</dbReference>
<gene>
    <name evidence="7" type="ORF">B7R82_00450</name>
    <name evidence="6" type="ORF">LSJ_1728</name>
    <name evidence="8" type="ORF">QFE45_09040</name>
</gene>
<evidence type="ECO:0000313" key="10">
    <source>
        <dbReference type="Proteomes" id="UP000195378"/>
    </source>
</evidence>
<evidence type="ECO:0000256" key="4">
    <source>
        <dbReference type="ARBA" id="ARBA00023284"/>
    </source>
</evidence>
<evidence type="ECO:0000313" key="7">
    <source>
        <dbReference type="EMBL" id="ARU18563.1"/>
    </source>
</evidence>
<protein>
    <submittedName>
        <fullName evidence="7 8">Peroxiredoxin</fullName>
    </submittedName>
    <submittedName>
        <fullName evidence="6">Thioredoxin peroxidase</fullName>
        <ecNumber evidence="6">1.11.1.15</ecNumber>
    </submittedName>
</protein>
<keyword evidence="6" id="KW-0560">Oxidoreductase</keyword>
<dbReference type="CDD" id="cd03014">
    <property type="entry name" value="PRX_Atyp2cys"/>
    <property type="match status" value="1"/>
</dbReference>
<reference evidence="6 9" key="1">
    <citation type="journal article" date="2014" name="BMC Genomics">
        <title>Unusual genome complexity in Lactobacillus salivarius JCM1046.</title>
        <authorList>
            <person name="Raftis E.J."/>
            <person name="Forde B.M."/>
            <person name="Claesson M.J."/>
            <person name="O'Toole P.W."/>
        </authorList>
    </citation>
    <scope>NUCLEOTIDE SEQUENCE [LARGE SCALE GENOMIC DNA]</scope>
    <source>
        <strain evidence="6 9">JCM1046</strain>
    </source>
</reference>
<accession>A0A089QKB5</accession>
<proteinExistence type="predicted"/>
<dbReference type="PANTHER" id="PTHR43110:SF1">
    <property type="entry name" value="THIOL PEROXIDASE"/>
    <property type="match status" value="1"/>
</dbReference>
<reference evidence="8" key="3">
    <citation type="submission" date="2023-04" db="EMBL/GenBank/DDBJ databases">
        <title>Four porcine-derived lactic acid bacteria strains analyses and their evaluation as potential probiotics based on genomics.</title>
        <authorList>
            <person name="Niu D."/>
        </authorList>
    </citation>
    <scope>NUCLEOTIDE SEQUENCE</scope>
    <source>
        <strain evidence="8">ZSA5</strain>
    </source>
</reference>
<dbReference type="InterPro" id="IPR036249">
    <property type="entry name" value="Thioredoxin-like_sf"/>
</dbReference>
<feature type="domain" description="Thioredoxin" evidence="5">
    <location>
        <begin position="17"/>
        <end position="164"/>
    </location>
</feature>
<dbReference type="Gene3D" id="3.40.30.10">
    <property type="entry name" value="Glutaredoxin"/>
    <property type="match status" value="1"/>
</dbReference>
<dbReference type="AlphaFoldDB" id="A0A089QKB5"/>
<dbReference type="SUPFAM" id="SSF52833">
    <property type="entry name" value="Thioredoxin-like"/>
    <property type="match status" value="1"/>
</dbReference>
<dbReference type="EMBL" id="CP020858">
    <property type="protein sequence ID" value="ARU18563.1"/>
    <property type="molecule type" value="Genomic_DNA"/>
</dbReference>
<dbReference type="GO" id="GO:0008379">
    <property type="term" value="F:thioredoxin peroxidase activity"/>
    <property type="evidence" value="ECO:0007669"/>
    <property type="project" value="InterPro"/>
</dbReference>
<reference evidence="7 10" key="2">
    <citation type="submission" date="2017-04" db="EMBL/GenBank/DDBJ databases">
        <title>Complete genome sequence of Lactobacillus salivarius ZLS006, a probiotic strain isolated from healthy piglet.</title>
        <authorList>
            <person name="Zhang D."/>
        </authorList>
    </citation>
    <scope>NUCLEOTIDE SEQUENCE [LARGE SCALE GENOMIC DNA]</scope>
    <source>
        <strain evidence="7 10">ZLS006</strain>
    </source>
</reference>
<dbReference type="EMBL" id="CP123971">
    <property type="protein sequence ID" value="WII28506.1"/>
    <property type="molecule type" value="Genomic_DNA"/>
</dbReference>
<dbReference type="Proteomes" id="UP000029488">
    <property type="component" value="Chromosome"/>
</dbReference>
<dbReference type="Proteomes" id="UP001231316">
    <property type="component" value="Chromosome"/>
</dbReference>
<keyword evidence="1 6" id="KW-0575">Peroxidase</keyword>
<sequence>MKITRHNEPLSTNGTPVDVNGVFPEFTVQNANGENVSSSDLLKKVTFISVVPDINTRVCSISTKKFNQDVDKYSNIAFYTVSTNTIDEQANWCAAEGVKNMQLLSDKAFDFGKNTGLYVADNDTDARSIWVLDNDGKVLYRELVIEQTNEPDYESVLQFLDSLA</sequence>
<dbReference type="KEGG" id="lsj:LSJ_1728"/>
<evidence type="ECO:0000313" key="8">
    <source>
        <dbReference type="EMBL" id="WII28506.1"/>
    </source>
</evidence>
<dbReference type="Proteomes" id="UP000195378">
    <property type="component" value="Chromosome"/>
</dbReference>
<dbReference type="PANTHER" id="PTHR43110">
    <property type="entry name" value="THIOL PEROXIDASE"/>
    <property type="match status" value="1"/>
</dbReference>
<keyword evidence="4" id="KW-0676">Redox-active center</keyword>
<dbReference type="PROSITE" id="PS51352">
    <property type="entry name" value="THIOREDOXIN_2"/>
    <property type="match status" value="1"/>
</dbReference>
<evidence type="ECO:0000313" key="6">
    <source>
        <dbReference type="EMBL" id="AIR11366.1"/>
    </source>
</evidence>